<comment type="caution">
    <text evidence="1">The sequence shown here is derived from an EMBL/GenBank/DDBJ whole genome shotgun (WGS) entry which is preliminary data.</text>
</comment>
<dbReference type="InterPro" id="IPR029021">
    <property type="entry name" value="Prot-tyrosine_phosphatase-like"/>
</dbReference>
<dbReference type="Gene3D" id="3.90.190.10">
    <property type="entry name" value="Protein tyrosine phosphatase superfamily"/>
    <property type="match status" value="1"/>
</dbReference>
<dbReference type="Proteomes" id="UP000321685">
    <property type="component" value="Unassembled WGS sequence"/>
</dbReference>
<evidence type="ECO:0000313" key="1">
    <source>
        <dbReference type="EMBL" id="GEL26916.1"/>
    </source>
</evidence>
<gene>
    <name evidence="1" type="ORF">PSU4_58700</name>
</gene>
<sequence length="104" mass="11707">MITLLLGILGLDAEQIIADYVQVEMDELAKLRRQQIGEVQRMGETRDLSGTSGKDEGSRYYAIRTFLIELDLRYGGAQGWARTRGIPEALLDRLRSALLVSPRQ</sequence>
<organism evidence="1 2">
    <name type="scientific">Pseudonocardia sulfidoxydans NBRC 16205</name>
    <dbReference type="NCBI Taxonomy" id="1223511"/>
    <lineage>
        <taxon>Bacteria</taxon>
        <taxon>Bacillati</taxon>
        <taxon>Actinomycetota</taxon>
        <taxon>Actinomycetes</taxon>
        <taxon>Pseudonocardiales</taxon>
        <taxon>Pseudonocardiaceae</taxon>
        <taxon>Pseudonocardia</taxon>
    </lineage>
</organism>
<reference evidence="1 2" key="1">
    <citation type="submission" date="2019-07" db="EMBL/GenBank/DDBJ databases">
        <title>Whole genome shotgun sequence of Pseudonocardia sulfidoxydans NBRC 16205.</title>
        <authorList>
            <person name="Hosoyama A."/>
            <person name="Uohara A."/>
            <person name="Ohji S."/>
            <person name="Ichikawa N."/>
        </authorList>
    </citation>
    <scope>NUCLEOTIDE SEQUENCE [LARGE SCALE GENOMIC DNA]</scope>
    <source>
        <strain evidence="1 2">NBRC 16205</strain>
    </source>
</reference>
<keyword evidence="2" id="KW-1185">Reference proteome</keyword>
<dbReference type="Pfam" id="PF13350">
    <property type="entry name" value="Y_phosphatase3"/>
    <property type="match status" value="1"/>
</dbReference>
<dbReference type="InterPro" id="IPR026893">
    <property type="entry name" value="Tyr/Ser_Pase_IphP-type"/>
</dbReference>
<proteinExistence type="predicted"/>
<dbReference type="SUPFAM" id="SSF52799">
    <property type="entry name" value="(Phosphotyrosine protein) phosphatases II"/>
    <property type="match status" value="1"/>
</dbReference>
<dbReference type="GO" id="GO:0004721">
    <property type="term" value="F:phosphoprotein phosphatase activity"/>
    <property type="evidence" value="ECO:0007669"/>
    <property type="project" value="InterPro"/>
</dbReference>
<name>A0A511DQ03_9PSEU</name>
<dbReference type="EMBL" id="BJVJ01000122">
    <property type="protein sequence ID" value="GEL26916.1"/>
    <property type="molecule type" value="Genomic_DNA"/>
</dbReference>
<evidence type="ECO:0000313" key="2">
    <source>
        <dbReference type="Proteomes" id="UP000321685"/>
    </source>
</evidence>
<accession>A0A511DQ03</accession>
<protein>
    <submittedName>
        <fullName evidence="1">Uncharacterized protein</fullName>
    </submittedName>
</protein>
<dbReference type="AlphaFoldDB" id="A0A511DQ03"/>